<keyword evidence="11" id="KW-0460">Magnesium</keyword>
<dbReference type="GO" id="GO:0006298">
    <property type="term" value="P:mismatch repair"/>
    <property type="evidence" value="ECO:0007669"/>
    <property type="project" value="TreeGrafter"/>
</dbReference>
<keyword evidence="10 12" id="KW-0378">Hydrolase</keyword>
<dbReference type="AlphaFoldDB" id="A0A9D1NKP7"/>
<dbReference type="InterPro" id="IPR012295">
    <property type="entry name" value="TBP_dom_sf"/>
</dbReference>
<dbReference type="Proteomes" id="UP000886812">
    <property type="component" value="Unassembled WGS sequence"/>
</dbReference>
<evidence type="ECO:0000256" key="4">
    <source>
        <dbReference type="ARBA" id="ARBA00004496"/>
    </source>
</evidence>
<comment type="catalytic activity">
    <reaction evidence="1 12 13">
        <text>Endonucleolytic cleavage to 5'-phosphomonoester.</text>
        <dbReference type="EC" id="3.1.26.4"/>
    </reaction>
</comment>
<feature type="binding site" evidence="12">
    <location>
        <position position="114"/>
    </location>
    <ligand>
        <name>a divalent metal cation</name>
        <dbReference type="ChEBI" id="CHEBI:60240"/>
    </ligand>
</feature>
<keyword evidence="7 12" id="KW-0540">Nuclease</keyword>
<evidence type="ECO:0000256" key="2">
    <source>
        <dbReference type="ARBA" id="ARBA00001946"/>
    </source>
</evidence>
<dbReference type="GO" id="GO:0046872">
    <property type="term" value="F:metal ion binding"/>
    <property type="evidence" value="ECO:0007669"/>
    <property type="project" value="UniProtKB-KW"/>
</dbReference>
<dbReference type="EMBL" id="DVOG01000107">
    <property type="protein sequence ID" value="HIV04312.1"/>
    <property type="molecule type" value="Genomic_DNA"/>
</dbReference>
<evidence type="ECO:0000256" key="11">
    <source>
        <dbReference type="ARBA" id="ARBA00022842"/>
    </source>
</evidence>
<dbReference type="InterPro" id="IPR012337">
    <property type="entry name" value="RNaseH-like_sf"/>
</dbReference>
<evidence type="ECO:0000259" key="14">
    <source>
        <dbReference type="PROSITE" id="PS51975"/>
    </source>
</evidence>
<reference evidence="15" key="1">
    <citation type="submission" date="2020-10" db="EMBL/GenBank/DDBJ databases">
        <authorList>
            <person name="Gilroy R."/>
        </authorList>
    </citation>
    <scope>NUCLEOTIDE SEQUENCE</scope>
    <source>
        <strain evidence="15">10669</strain>
    </source>
</reference>
<keyword evidence="6" id="KW-0963">Cytoplasm</keyword>
<dbReference type="GO" id="GO:0032299">
    <property type="term" value="C:ribonuclease H2 complex"/>
    <property type="evidence" value="ECO:0007669"/>
    <property type="project" value="TreeGrafter"/>
</dbReference>
<evidence type="ECO:0000256" key="12">
    <source>
        <dbReference type="PROSITE-ProRule" id="PRU01319"/>
    </source>
</evidence>
<dbReference type="GO" id="GO:0003723">
    <property type="term" value="F:RNA binding"/>
    <property type="evidence" value="ECO:0007669"/>
    <property type="project" value="UniProtKB-UniRule"/>
</dbReference>
<dbReference type="PROSITE" id="PS51975">
    <property type="entry name" value="RNASE_H_2"/>
    <property type="match status" value="1"/>
</dbReference>
<dbReference type="SUPFAM" id="SSF53098">
    <property type="entry name" value="Ribonuclease H-like"/>
    <property type="match status" value="1"/>
</dbReference>
<dbReference type="InterPro" id="IPR001352">
    <property type="entry name" value="RNase_HII/HIII"/>
</dbReference>
<comment type="cofactor">
    <cofactor evidence="12">
        <name>Mn(2+)</name>
        <dbReference type="ChEBI" id="CHEBI:29035"/>
    </cofactor>
    <cofactor evidence="12">
        <name>Mg(2+)</name>
        <dbReference type="ChEBI" id="CHEBI:18420"/>
    </cofactor>
    <text evidence="12">Manganese or magnesium. Binds 1 divalent metal ion per monomer in the absence of substrate. May bind a second metal ion after substrate binding.</text>
</comment>
<dbReference type="NCBIfam" id="TIGR00716">
    <property type="entry name" value="rnhC"/>
    <property type="match status" value="1"/>
</dbReference>
<dbReference type="Pfam" id="PF01351">
    <property type="entry name" value="RNase_HII"/>
    <property type="match status" value="1"/>
</dbReference>
<proteinExistence type="inferred from homology"/>
<dbReference type="GO" id="GO:0005737">
    <property type="term" value="C:cytoplasm"/>
    <property type="evidence" value="ECO:0007669"/>
    <property type="project" value="UniProtKB-SubCell"/>
</dbReference>
<reference evidence="15" key="2">
    <citation type="journal article" date="2021" name="PeerJ">
        <title>Extensive microbial diversity within the chicken gut microbiome revealed by metagenomics and culture.</title>
        <authorList>
            <person name="Gilroy R."/>
            <person name="Ravi A."/>
            <person name="Getino M."/>
            <person name="Pursley I."/>
            <person name="Horton D.L."/>
            <person name="Alikhan N.F."/>
            <person name="Baker D."/>
            <person name="Gharbi K."/>
            <person name="Hall N."/>
            <person name="Watson M."/>
            <person name="Adriaenssens E.M."/>
            <person name="Foster-Nyarko E."/>
            <person name="Jarju S."/>
            <person name="Secka A."/>
            <person name="Antonio M."/>
            <person name="Oren A."/>
            <person name="Chaudhuri R.R."/>
            <person name="La Ragione R."/>
            <person name="Hildebrand F."/>
            <person name="Pallen M.J."/>
        </authorList>
    </citation>
    <scope>NUCLEOTIDE SEQUENCE</scope>
    <source>
        <strain evidence="15">10669</strain>
    </source>
</reference>
<evidence type="ECO:0000256" key="3">
    <source>
        <dbReference type="ARBA" id="ARBA00004065"/>
    </source>
</evidence>
<evidence type="ECO:0000256" key="1">
    <source>
        <dbReference type="ARBA" id="ARBA00000077"/>
    </source>
</evidence>
<protein>
    <recommendedName>
        <fullName evidence="13">Ribonuclease</fullName>
        <ecNumber evidence="13">3.1.26.4</ecNumber>
    </recommendedName>
</protein>
<comment type="caution">
    <text evidence="15">The sequence shown here is derived from an EMBL/GenBank/DDBJ whole genome shotgun (WGS) entry which is preliminary data.</text>
</comment>
<evidence type="ECO:0000256" key="7">
    <source>
        <dbReference type="ARBA" id="ARBA00022722"/>
    </source>
</evidence>
<dbReference type="Gene3D" id="3.30.310.10">
    <property type="entry name" value="TATA-Binding Protein"/>
    <property type="match status" value="1"/>
</dbReference>
<evidence type="ECO:0000256" key="6">
    <source>
        <dbReference type="ARBA" id="ARBA00022490"/>
    </source>
</evidence>
<dbReference type="PANTHER" id="PTHR10954:SF23">
    <property type="entry name" value="RIBONUCLEASE"/>
    <property type="match status" value="1"/>
</dbReference>
<keyword evidence="9 12" id="KW-0255">Endonuclease</keyword>
<comment type="cofactor">
    <cofactor evidence="2">
        <name>Mg(2+)</name>
        <dbReference type="ChEBI" id="CHEBI:18420"/>
    </cofactor>
</comment>
<dbReference type="Gene3D" id="3.30.420.10">
    <property type="entry name" value="Ribonuclease H-like superfamily/Ribonuclease H"/>
    <property type="match status" value="1"/>
</dbReference>
<dbReference type="PANTHER" id="PTHR10954">
    <property type="entry name" value="RIBONUCLEASE H2 SUBUNIT A"/>
    <property type="match status" value="1"/>
</dbReference>
<feature type="binding site" evidence="12">
    <location>
        <position position="115"/>
    </location>
    <ligand>
        <name>a divalent metal cation</name>
        <dbReference type="ChEBI" id="CHEBI:60240"/>
    </ligand>
</feature>
<feature type="domain" description="RNase H type-2" evidence="14">
    <location>
        <begin position="108"/>
        <end position="324"/>
    </location>
</feature>
<evidence type="ECO:0000256" key="10">
    <source>
        <dbReference type="ARBA" id="ARBA00022801"/>
    </source>
</evidence>
<dbReference type="InterPro" id="IPR004641">
    <property type="entry name" value="RNase_HIII"/>
</dbReference>
<dbReference type="InterPro" id="IPR036397">
    <property type="entry name" value="RNaseH_sf"/>
</dbReference>
<feature type="binding site" evidence="12">
    <location>
        <position position="225"/>
    </location>
    <ligand>
        <name>a divalent metal cation</name>
        <dbReference type="ChEBI" id="CHEBI:60240"/>
    </ligand>
</feature>
<comment type="similarity">
    <text evidence="5">Belongs to the RNase HII family. RnhC subfamily.</text>
</comment>
<evidence type="ECO:0000256" key="9">
    <source>
        <dbReference type="ARBA" id="ARBA00022759"/>
    </source>
</evidence>
<keyword evidence="8 12" id="KW-0479">Metal-binding</keyword>
<evidence type="ECO:0000256" key="13">
    <source>
        <dbReference type="RuleBase" id="RU003515"/>
    </source>
</evidence>
<comment type="function">
    <text evidence="3 13">Endonuclease that specifically degrades the RNA of RNA-DNA hybrids.</text>
</comment>
<organism evidence="15 16">
    <name type="scientific">Candidatus Spyradosoma merdigallinarum</name>
    <dbReference type="NCBI Taxonomy" id="2840950"/>
    <lineage>
        <taxon>Bacteria</taxon>
        <taxon>Pseudomonadati</taxon>
        <taxon>Verrucomicrobiota</taxon>
        <taxon>Opitutia</taxon>
        <taxon>Opitutia incertae sedis</taxon>
        <taxon>Candidatus Spyradosoma</taxon>
    </lineage>
</organism>
<dbReference type="EC" id="3.1.26.4" evidence="13"/>
<gene>
    <name evidence="15" type="primary">rnhC</name>
    <name evidence="15" type="ORF">IAC75_04075</name>
</gene>
<name>A0A9D1NKP7_9BACT</name>
<evidence type="ECO:0000256" key="8">
    <source>
        <dbReference type="ARBA" id="ARBA00022723"/>
    </source>
</evidence>
<evidence type="ECO:0000313" key="16">
    <source>
        <dbReference type="Proteomes" id="UP000886812"/>
    </source>
</evidence>
<dbReference type="GO" id="GO:0043137">
    <property type="term" value="P:DNA replication, removal of RNA primer"/>
    <property type="evidence" value="ECO:0007669"/>
    <property type="project" value="TreeGrafter"/>
</dbReference>
<evidence type="ECO:0000313" key="15">
    <source>
        <dbReference type="EMBL" id="HIV04312.1"/>
    </source>
</evidence>
<dbReference type="GO" id="GO:0004523">
    <property type="term" value="F:RNA-DNA hybrid ribonuclease activity"/>
    <property type="evidence" value="ECO:0007669"/>
    <property type="project" value="UniProtKB-UniRule"/>
</dbReference>
<sequence length="324" mass="34960">MSAETTFPGGSASAENPALYVLRLSSEEIARLGKCCAGTGAFEETQTPYAVFSFRSKPRRVNVVAYASGKVVVSGKGTRDFVVDVLEPQVTGVARLGYDAVHHPEWFETHAGLDESGKGDLFGPVVSACVVAGKEATEKWIAAGVRDSKQIAGDKKIFELEKMIRATPGVVVKTAFARIRKYNELYPKFGNLNALLGHLHFLALKEALAECAERGNELPAWGLLDQFSKTPIVQRELARNGIAFDLRMRTKAESDPVVAAASVVARAVYVREIERLSELAGTPVPKGAGAAAKKAAAEIYRKFGAARYGDFVKLHFKTAQEAAE</sequence>
<evidence type="ECO:0000256" key="5">
    <source>
        <dbReference type="ARBA" id="ARBA00008378"/>
    </source>
</evidence>
<accession>A0A9D1NKP7</accession>
<comment type="subcellular location">
    <subcellularLocation>
        <location evidence="4">Cytoplasm</location>
    </subcellularLocation>
</comment>
<dbReference type="InterPro" id="IPR024567">
    <property type="entry name" value="RNase_HII/HIII_dom"/>
</dbReference>